<sequence length="418" mass="48585">MPPQNKDEDPGMEAILVPKWVKPEIFQDILKQQVKNYKETKSLRASAGVAKGENYATIMLRVELDVETEDRSQVTKAYMLKIAHDSDAYRKILEKSNMFDTERGMYLKVVPEMEQMYRDVGLEVKFGAQSYEIPTNENYVLLEDLKPQGFKNFDRLQGLDQAHTESALRKFAQWHAASAVRVDTKGPYEERYTKGFFRSPEMINAFFKGSMNSLLKYIEHYEGRETYLKDLLSISEKLVDIGTKIIEPNPEEFNALNHGDGWVNNIMYQYNKKNDILNTFFVDLQMPKWGSVAQDLYYFLISSTSLDIKTSKFDYFIWFYHSELVKHLQLLNYSKPVPTLRGIRNDLSKHSGWGLVCCASIMGFVLLDPIVDDNGDFDKLISEEDSSFKKSLFTNPRFRKHVEVLLPWLQHRGAMEYN</sequence>
<dbReference type="InterPro" id="IPR011009">
    <property type="entry name" value="Kinase-like_dom_sf"/>
</dbReference>
<dbReference type="InterPro" id="IPR015897">
    <property type="entry name" value="CHK_kinase-like"/>
</dbReference>
<keyword evidence="3" id="KW-1185">Reference proteome</keyword>
<accession>A0AAU9ES03</accession>
<name>A0AAU9ES03_DROMD</name>
<gene>
    <name evidence="2" type="ORF">DMAD_08426</name>
</gene>
<dbReference type="Pfam" id="PF02958">
    <property type="entry name" value="EcKL"/>
    <property type="match status" value="1"/>
</dbReference>
<dbReference type="SUPFAM" id="SSF56112">
    <property type="entry name" value="Protein kinase-like (PK-like)"/>
    <property type="match status" value="1"/>
</dbReference>
<dbReference type="InterPro" id="IPR004119">
    <property type="entry name" value="EcKL"/>
</dbReference>
<feature type="domain" description="CHK kinase-like" evidence="1">
    <location>
        <begin position="140"/>
        <end position="330"/>
    </location>
</feature>
<evidence type="ECO:0000259" key="1">
    <source>
        <dbReference type="SMART" id="SM00587"/>
    </source>
</evidence>
<organism evidence="2 3">
    <name type="scientific">Drosophila madeirensis</name>
    <name type="common">Fruit fly</name>
    <dbReference type="NCBI Taxonomy" id="30013"/>
    <lineage>
        <taxon>Eukaryota</taxon>
        <taxon>Metazoa</taxon>
        <taxon>Ecdysozoa</taxon>
        <taxon>Arthropoda</taxon>
        <taxon>Hexapoda</taxon>
        <taxon>Insecta</taxon>
        <taxon>Pterygota</taxon>
        <taxon>Neoptera</taxon>
        <taxon>Endopterygota</taxon>
        <taxon>Diptera</taxon>
        <taxon>Brachycera</taxon>
        <taxon>Muscomorpha</taxon>
        <taxon>Ephydroidea</taxon>
        <taxon>Drosophilidae</taxon>
        <taxon>Drosophila</taxon>
        <taxon>Sophophora</taxon>
    </lineage>
</organism>
<dbReference type="Proteomes" id="UP001500889">
    <property type="component" value="Chromosome O"/>
</dbReference>
<dbReference type="Gene3D" id="3.90.1200.10">
    <property type="match status" value="1"/>
</dbReference>
<dbReference type="SMART" id="SM00587">
    <property type="entry name" value="CHK"/>
    <property type="match status" value="1"/>
</dbReference>
<evidence type="ECO:0000313" key="3">
    <source>
        <dbReference type="Proteomes" id="UP001500889"/>
    </source>
</evidence>
<dbReference type="AlphaFoldDB" id="A0AAU9ES03"/>
<evidence type="ECO:0000313" key="2">
    <source>
        <dbReference type="EMBL" id="BFF89743.1"/>
    </source>
</evidence>
<dbReference type="PANTHER" id="PTHR11012">
    <property type="entry name" value="PROTEIN KINASE-LIKE DOMAIN-CONTAINING"/>
    <property type="match status" value="1"/>
</dbReference>
<reference evidence="2 3" key="1">
    <citation type="submission" date="2024-02" db="EMBL/GenBank/DDBJ databases">
        <title>A chromosome-level genome assembly of Drosophila madeirensis, a fruit fly species endemic to Madeira island.</title>
        <authorList>
            <person name="Tomihara K."/>
            <person name="Llopart A."/>
            <person name="Yamamoto D."/>
        </authorList>
    </citation>
    <scope>NUCLEOTIDE SEQUENCE [LARGE SCALE GENOMIC DNA]</scope>
    <source>
        <strain evidence="2 3">RF1</strain>
    </source>
</reference>
<proteinExistence type="predicted"/>
<dbReference type="EMBL" id="AP029263">
    <property type="protein sequence ID" value="BFF89743.1"/>
    <property type="molecule type" value="Genomic_DNA"/>
</dbReference>
<protein>
    <recommendedName>
        <fullName evidence="1">CHK kinase-like domain-containing protein</fullName>
    </recommendedName>
</protein>
<dbReference type="PANTHER" id="PTHR11012:SF6">
    <property type="entry name" value="CHK DOMAIN OV1-RELATED"/>
    <property type="match status" value="1"/>
</dbReference>